<keyword evidence="4" id="KW-1185">Reference proteome</keyword>
<evidence type="ECO:0000259" key="2">
    <source>
        <dbReference type="PROSITE" id="PS51186"/>
    </source>
</evidence>
<reference evidence="3 4" key="1">
    <citation type="submission" date="2017-03" db="EMBL/GenBank/DDBJ databases">
        <title>Genomes of endolithic fungi from Antarctica.</title>
        <authorList>
            <person name="Coleine C."/>
            <person name="Masonjones S."/>
            <person name="Stajich J.E."/>
        </authorList>
    </citation>
    <scope>NUCLEOTIDE SEQUENCE [LARGE SCALE GENOMIC DNA]</scope>
    <source>
        <strain evidence="3 4">CCFEE 6315</strain>
    </source>
</reference>
<gene>
    <name evidence="3" type="ORF">B0A50_05817</name>
</gene>
<dbReference type="OrthoDB" id="41532at2759"/>
<accession>A0A4U0TUS0</accession>
<feature type="domain" description="N-acetyltransferase" evidence="2">
    <location>
        <begin position="102"/>
        <end position="261"/>
    </location>
</feature>
<dbReference type="SUPFAM" id="SSF55729">
    <property type="entry name" value="Acyl-CoA N-acyltransferases (Nat)"/>
    <property type="match status" value="1"/>
</dbReference>
<evidence type="ECO:0000313" key="3">
    <source>
        <dbReference type="EMBL" id="TKA25722.1"/>
    </source>
</evidence>
<proteinExistence type="predicted"/>
<dbReference type="InterPro" id="IPR000182">
    <property type="entry name" value="GNAT_dom"/>
</dbReference>
<dbReference type="EMBL" id="NAJL01000033">
    <property type="protein sequence ID" value="TKA25722.1"/>
    <property type="molecule type" value="Genomic_DNA"/>
</dbReference>
<sequence>MTTEETGASPTFAIVPIPTSLATDPRYSRHTQAVITQRYRALRLHALKTAPAAFASSYELEVKRGLDQTLDRLSNPKAINFIALKANSESKDTTTSDDGLPELLMPEWMAEWVGMIVLLGPQSDDTSSGPSARRDPFAKMTGPIEALEDQDTVDSHSRPRYALRYHLNGVFVNPSARKSGLGQRLVSAALEKAAAAAREAQVPMKCSVLVDSENDVARRVYEAAGFRVVAREAYVQQPRELVAGESQASERVALLMKVELGSPGDR</sequence>
<protein>
    <recommendedName>
        <fullName evidence="2">N-acetyltransferase domain-containing protein</fullName>
    </recommendedName>
</protein>
<comment type="caution">
    <text evidence="3">The sequence shown here is derived from an EMBL/GenBank/DDBJ whole genome shotgun (WGS) entry which is preliminary data.</text>
</comment>
<feature type="region of interest" description="Disordered" evidence="1">
    <location>
        <begin position="123"/>
        <end position="143"/>
    </location>
</feature>
<dbReference type="GO" id="GO:0016747">
    <property type="term" value="F:acyltransferase activity, transferring groups other than amino-acyl groups"/>
    <property type="evidence" value="ECO:0007669"/>
    <property type="project" value="InterPro"/>
</dbReference>
<evidence type="ECO:0000313" key="4">
    <source>
        <dbReference type="Proteomes" id="UP000308549"/>
    </source>
</evidence>
<evidence type="ECO:0000256" key="1">
    <source>
        <dbReference type="SAM" id="MobiDB-lite"/>
    </source>
</evidence>
<dbReference type="AlphaFoldDB" id="A0A4U0TUS0"/>
<dbReference type="InterPro" id="IPR016181">
    <property type="entry name" value="Acyl_CoA_acyltransferase"/>
</dbReference>
<dbReference type="Gene3D" id="3.40.630.30">
    <property type="match status" value="1"/>
</dbReference>
<dbReference type="Pfam" id="PF13508">
    <property type="entry name" value="Acetyltransf_7"/>
    <property type="match status" value="1"/>
</dbReference>
<dbReference type="PROSITE" id="PS51186">
    <property type="entry name" value="GNAT"/>
    <property type="match status" value="1"/>
</dbReference>
<organism evidence="3 4">
    <name type="scientific">Salinomyces thailandicus</name>
    <dbReference type="NCBI Taxonomy" id="706561"/>
    <lineage>
        <taxon>Eukaryota</taxon>
        <taxon>Fungi</taxon>
        <taxon>Dikarya</taxon>
        <taxon>Ascomycota</taxon>
        <taxon>Pezizomycotina</taxon>
        <taxon>Dothideomycetes</taxon>
        <taxon>Dothideomycetidae</taxon>
        <taxon>Mycosphaerellales</taxon>
        <taxon>Teratosphaeriaceae</taxon>
        <taxon>Salinomyces</taxon>
    </lineage>
</organism>
<name>A0A4U0TUS0_9PEZI</name>
<dbReference type="Proteomes" id="UP000308549">
    <property type="component" value="Unassembled WGS sequence"/>
</dbReference>